<evidence type="ECO:0000313" key="3">
    <source>
        <dbReference type="Proteomes" id="UP000290637"/>
    </source>
</evidence>
<dbReference type="KEGG" id="plue:EWM63_20735"/>
<protein>
    <submittedName>
        <fullName evidence="2">PEP-CTERM sorting domain-containing protein</fullName>
    </submittedName>
</protein>
<proteinExistence type="predicted"/>
<evidence type="ECO:0000313" key="2">
    <source>
        <dbReference type="EMBL" id="QBE65120.1"/>
    </source>
</evidence>
<reference evidence="2 3" key="1">
    <citation type="submission" date="2019-02" db="EMBL/GenBank/DDBJ databases">
        <title>Draft Genome Sequences of Six Type Strains of the Genus Massilia.</title>
        <authorList>
            <person name="Miess H."/>
            <person name="Frediansyhah A."/>
            <person name="Gross H."/>
        </authorList>
    </citation>
    <scope>NUCLEOTIDE SEQUENCE [LARGE SCALE GENOMIC DNA]</scope>
    <source>
        <strain evidence="2 3">DSM 17473</strain>
    </source>
</reference>
<keyword evidence="3" id="KW-1185">Reference proteome</keyword>
<name>A0A4P6L0Y5_9BURK</name>
<dbReference type="Pfam" id="PF07589">
    <property type="entry name" value="PEP-CTERM"/>
    <property type="match status" value="1"/>
</dbReference>
<sequence>MMRQLERALEPPLTTLHGGFMTFPLRMPLATLALLLTSLSAAANGVATSSISNVRFDVLDLTPADGNPAGYDILSTHSSLFASAYTSTAEYYAAGYPTPAIPAALRLGLGGSVAEARTSGALADVFAGAIGDASLGGYGAVGGTSNQAVHFMLRPHTVLTIGGHLSTLAERWGTPAEYYDVVGMAHVGIIDGDGYTFTQFTRQSLAFADWPDRMMVEDDFMLAFANGSGEYRPVSVYFQALSNVTRMAAPVPEPAAGWLLCAGLLALAARRVVRRAR</sequence>
<dbReference type="EMBL" id="CP035913">
    <property type="protein sequence ID" value="QBE65120.1"/>
    <property type="molecule type" value="Genomic_DNA"/>
</dbReference>
<evidence type="ECO:0000259" key="1">
    <source>
        <dbReference type="Pfam" id="PF07589"/>
    </source>
</evidence>
<accession>A0A4P6L0Y5</accession>
<organism evidence="2 3">
    <name type="scientific">Pseudoduganella lutea</name>
    <dbReference type="NCBI Taxonomy" id="321985"/>
    <lineage>
        <taxon>Bacteria</taxon>
        <taxon>Pseudomonadati</taxon>
        <taxon>Pseudomonadota</taxon>
        <taxon>Betaproteobacteria</taxon>
        <taxon>Burkholderiales</taxon>
        <taxon>Oxalobacteraceae</taxon>
        <taxon>Telluria group</taxon>
        <taxon>Pseudoduganella</taxon>
    </lineage>
</organism>
<dbReference type="AlphaFoldDB" id="A0A4P6L0Y5"/>
<dbReference type="OrthoDB" id="8756649at2"/>
<feature type="domain" description="Ice-binding protein C-terminal" evidence="1">
    <location>
        <begin position="250"/>
        <end position="271"/>
    </location>
</feature>
<dbReference type="Proteomes" id="UP000290637">
    <property type="component" value="Chromosome"/>
</dbReference>
<gene>
    <name evidence="2" type="ORF">EWM63_20735</name>
</gene>
<dbReference type="NCBIfam" id="TIGR02595">
    <property type="entry name" value="PEP_CTERM"/>
    <property type="match status" value="1"/>
</dbReference>
<dbReference type="InterPro" id="IPR013424">
    <property type="entry name" value="Ice-binding_C"/>
</dbReference>